<dbReference type="EMBL" id="GCKF01018735">
    <property type="protein sequence ID" value="JAG98781.1"/>
    <property type="molecule type" value="Transcribed_RNA"/>
</dbReference>
<keyword evidence="1" id="KW-0106">Calcium</keyword>
<dbReference type="AlphaFoldDB" id="A0A0D6R4L6"/>
<dbReference type="PANTHER" id="PTHR34574:SF5">
    <property type="entry name" value="CALCIUM-BINDING EF-HAND FAMILY PROTEIN"/>
    <property type="match status" value="1"/>
</dbReference>
<dbReference type="Gene3D" id="1.10.238.10">
    <property type="entry name" value="EF-hand"/>
    <property type="match status" value="1"/>
</dbReference>
<dbReference type="GO" id="GO:0005509">
    <property type="term" value="F:calcium ion binding"/>
    <property type="evidence" value="ECO:0007669"/>
    <property type="project" value="InterPro"/>
</dbReference>
<dbReference type="PANTHER" id="PTHR34574">
    <property type="entry name" value="CALCIUM-BINDING EF-HAND FAMILY PROTEIN-RELATED"/>
    <property type="match status" value="1"/>
</dbReference>
<dbReference type="PROSITE" id="PS50222">
    <property type="entry name" value="EF_HAND_2"/>
    <property type="match status" value="2"/>
</dbReference>
<evidence type="ECO:0000313" key="3">
    <source>
        <dbReference type="EMBL" id="JAG98782.1"/>
    </source>
</evidence>
<dbReference type="InterPro" id="IPR011992">
    <property type="entry name" value="EF-hand-dom_pair"/>
</dbReference>
<name>A0A0D6R4L6_ARACU</name>
<feature type="domain" description="EF-hand" evidence="2">
    <location>
        <begin position="20"/>
        <end position="55"/>
    </location>
</feature>
<evidence type="ECO:0000259" key="2">
    <source>
        <dbReference type="PROSITE" id="PS50222"/>
    </source>
</evidence>
<dbReference type="SMART" id="SM00054">
    <property type="entry name" value="EFh"/>
    <property type="match status" value="2"/>
</dbReference>
<dbReference type="SUPFAM" id="SSF47473">
    <property type="entry name" value="EF-hand"/>
    <property type="match status" value="1"/>
</dbReference>
<evidence type="ECO:0000256" key="1">
    <source>
        <dbReference type="ARBA" id="ARBA00022837"/>
    </source>
</evidence>
<protein>
    <recommendedName>
        <fullName evidence="2">EF-hand domain-containing protein</fullName>
    </recommendedName>
</protein>
<accession>A0A0D6R4L6</accession>
<dbReference type="EMBL" id="GCKF01018734">
    <property type="protein sequence ID" value="JAG98782.1"/>
    <property type="molecule type" value="Transcribed_RNA"/>
</dbReference>
<feature type="domain" description="EF-hand" evidence="2">
    <location>
        <begin position="69"/>
        <end position="104"/>
    </location>
</feature>
<dbReference type="PROSITE" id="PS00018">
    <property type="entry name" value="EF_HAND_1"/>
    <property type="match status" value="2"/>
</dbReference>
<reference evidence="3" key="1">
    <citation type="submission" date="2015-03" db="EMBL/GenBank/DDBJ databases">
        <title>A transcriptome of Araucaria cunninghamii, an australian fine timber species.</title>
        <authorList>
            <person name="Jing Yi C.J.Y."/>
            <person name="Yin San L.Y.S."/>
            <person name="Abdul Karim S.S."/>
            <person name="Wan Azmi N.N."/>
            <person name="Hercus R.R."/>
            <person name="Croft L.L."/>
        </authorList>
    </citation>
    <scope>NUCLEOTIDE SEQUENCE</scope>
    <source>
        <strain evidence="3">MI0301</strain>
        <tissue evidence="3">Leaf</tissue>
    </source>
</reference>
<organism evidence="3">
    <name type="scientific">Araucaria cunninghamii</name>
    <name type="common">Hoop pine</name>
    <name type="synonym">Moreton Bay pine</name>
    <dbReference type="NCBI Taxonomy" id="56994"/>
    <lineage>
        <taxon>Eukaryota</taxon>
        <taxon>Viridiplantae</taxon>
        <taxon>Streptophyta</taxon>
        <taxon>Embryophyta</taxon>
        <taxon>Tracheophyta</taxon>
        <taxon>Spermatophyta</taxon>
        <taxon>Pinopsida</taxon>
        <taxon>Pinidae</taxon>
        <taxon>Conifers II</taxon>
        <taxon>Araucariales</taxon>
        <taxon>Araucariaceae</taxon>
        <taxon>Araucaria</taxon>
    </lineage>
</organism>
<sequence>MSIEVVDGSTVRDFVVNEAAFNKTIDEKFKAFDVNNDGVLSRCELRKVFESLRLIESHFGMEVQNTPDQLNALYDSVFDGFDTDHNNTVDLEEFRSEMKKIMLAIADGLGAAPIHLVLENDSLLKEAIEFESSKTQ</sequence>
<dbReference type="InterPro" id="IPR002048">
    <property type="entry name" value="EF_hand_dom"/>
</dbReference>
<proteinExistence type="predicted"/>
<dbReference type="InterPro" id="IPR018247">
    <property type="entry name" value="EF_Hand_1_Ca_BS"/>
</dbReference>
<dbReference type="Pfam" id="PF13499">
    <property type="entry name" value="EF-hand_7"/>
    <property type="match status" value="1"/>
</dbReference>